<sequence>MKQKTIVLGAPKTFDLSDQIVLNLECLGFKVIDISFDQKFRYKNLFQRLHNLVRKLLFNDRSLKIRFRFDDYKADIYKKVNAVEKVDYALIIRPDNYPIYFLKDLKERTSLMVGYQWDGLHIFPEIRKYYNLFDRFYVFDPADVSPIHHPLTNFYFDYKSSLTPPFTKKKVYFLGTFLESRAPFLKKIISEIKRAGYEPQIYLLTRNSGKHLSYIDCGATFLSTPLSFEENLNHMQNAAVLIDFLNNKHQGLSFRIFEAIGSGKKILTNNASVRNYDFYNENNIFVFNENNMDAIAEFLQKPFIPLDAELKKKYSFTNWIHYVLQIPPFAPICLPDVK</sequence>
<dbReference type="Proteomes" id="UP000694480">
    <property type="component" value="Unassembled WGS sequence"/>
</dbReference>
<gene>
    <name evidence="1" type="ORF">IC612_07930</name>
</gene>
<reference evidence="1" key="1">
    <citation type="submission" date="2020-11" db="EMBL/GenBank/DDBJ databases">
        <title>Genome seq and assembly of Planobacterium sp.</title>
        <authorList>
            <person name="Chhetri G."/>
        </authorList>
    </citation>
    <scope>NUCLEOTIDE SEQUENCE</scope>
    <source>
        <strain evidence="1">GCR5</strain>
    </source>
</reference>
<proteinExistence type="predicted"/>
<protein>
    <submittedName>
        <fullName evidence="1">Uncharacterized protein</fullName>
    </submittedName>
</protein>
<evidence type="ECO:0000313" key="2">
    <source>
        <dbReference type="Proteomes" id="UP000694480"/>
    </source>
</evidence>
<accession>A0A931E6P3</accession>
<dbReference type="AlphaFoldDB" id="A0A931E6P3"/>
<dbReference type="RefSeq" id="WP_194739651.1">
    <property type="nucleotide sequence ID" value="NZ_JADKYY010000009.1"/>
</dbReference>
<keyword evidence="2" id="KW-1185">Reference proteome</keyword>
<name>A0A931E6P3_9FLAO</name>
<evidence type="ECO:0000313" key="1">
    <source>
        <dbReference type="EMBL" id="MBF5027725.1"/>
    </source>
</evidence>
<organism evidence="1 2">
    <name type="scientific">Planobacterium oryzisoli</name>
    <dbReference type="NCBI Taxonomy" id="2771435"/>
    <lineage>
        <taxon>Bacteria</taxon>
        <taxon>Pseudomonadati</taxon>
        <taxon>Bacteroidota</taxon>
        <taxon>Flavobacteriia</taxon>
        <taxon>Flavobacteriales</taxon>
        <taxon>Weeksellaceae</taxon>
        <taxon>Chryseobacterium group</taxon>
        <taxon>Chryseobacterium</taxon>
    </lineage>
</organism>
<comment type="caution">
    <text evidence="1">The sequence shown here is derived from an EMBL/GenBank/DDBJ whole genome shotgun (WGS) entry which is preliminary data.</text>
</comment>
<dbReference type="EMBL" id="JADKYY010000009">
    <property type="protein sequence ID" value="MBF5027725.1"/>
    <property type="molecule type" value="Genomic_DNA"/>
</dbReference>